<keyword evidence="4" id="KW-0677">Repeat</keyword>
<feature type="domain" description="ABC transporter" evidence="9">
    <location>
        <begin position="253"/>
        <end position="495"/>
    </location>
</feature>
<dbReference type="InterPro" id="IPR050107">
    <property type="entry name" value="ABC_carbohydrate_import_ATPase"/>
</dbReference>
<dbReference type="PANTHER" id="PTHR43790:SF3">
    <property type="entry name" value="D-ALLOSE IMPORT ATP-BINDING PROTEIN ALSA-RELATED"/>
    <property type="match status" value="1"/>
</dbReference>
<dbReference type="InterPro" id="IPR027417">
    <property type="entry name" value="P-loop_NTPase"/>
</dbReference>
<dbReference type="InterPro" id="IPR003439">
    <property type="entry name" value="ABC_transporter-like_ATP-bd"/>
</dbReference>
<keyword evidence="8" id="KW-0472">Membrane</keyword>
<organism evidence="10 11">
    <name type="scientific">Lentzea cavernae</name>
    <dbReference type="NCBI Taxonomy" id="2020703"/>
    <lineage>
        <taxon>Bacteria</taxon>
        <taxon>Bacillati</taxon>
        <taxon>Actinomycetota</taxon>
        <taxon>Actinomycetes</taxon>
        <taxon>Pseudonocardiales</taxon>
        <taxon>Pseudonocardiaceae</taxon>
        <taxon>Lentzea</taxon>
    </lineage>
</organism>
<dbReference type="CDD" id="cd03216">
    <property type="entry name" value="ABC_Carb_Monos_I"/>
    <property type="match status" value="1"/>
</dbReference>
<proteinExistence type="predicted"/>
<dbReference type="InterPro" id="IPR003593">
    <property type="entry name" value="AAA+_ATPase"/>
</dbReference>
<evidence type="ECO:0000313" key="10">
    <source>
        <dbReference type="EMBL" id="GHH38691.1"/>
    </source>
</evidence>
<dbReference type="CDD" id="cd03215">
    <property type="entry name" value="ABC_Carb_Monos_II"/>
    <property type="match status" value="1"/>
</dbReference>
<dbReference type="PROSITE" id="PS50893">
    <property type="entry name" value="ABC_TRANSPORTER_2"/>
    <property type="match status" value="2"/>
</dbReference>
<keyword evidence="2" id="KW-1003">Cell membrane</keyword>
<evidence type="ECO:0000256" key="3">
    <source>
        <dbReference type="ARBA" id="ARBA00022597"/>
    </source>
</evidence>
<dbReference type="SMART" id="SM00382">
    <property type="entry name" value="AAA"/>
    <property type="match status" value="2"/>
</dbReference>
<evidence type="ECO:0000256" key="2">
    <source>
        <dbReference type="ARBA" id="ARBA00022475"/>
    </source>
</evidence>
<dbReference type="InterPro" id="IPR017871">
    <property type="entry name" value="ABC_transporter-like_CS"/>
</dbReference>
<evidence type="ECO:0000256" key="7">
    <source>
        <dbReference type="ARBA" id="ARBA00022967"/>
    </source>
</evidence>
<feature type="domain" description="ABC transporter" evidence="9">
    <location>
        <begin position="5"/>
        <end position="241"/>
    </location>
</feature>
<sequence>MTAHVVATGLRKRYGTVEVLNVDRLELRGGEVVALLGENGAGKSTLVKVLTGATAADEGEVTIGGAALRNGDPAHAQELGVATVSQEFPLVPELSAAENLLLGRRAGTSGVLFDRRATERTAREMLARIDADIPVRRPVARLSVAQRQLVEIAKALGRDPSVLVLDEPTSALGPVESRRVLRCARDLAAQGKVVIFIGHRLDEVREIADRVVILRNGRMVADLPPERASTQAMISAMAGDEAEVLVEGDPPPVGDEPVLTVRALEAAGIGPVDLEVRRGEILGVAGLMGSGRSRLVHALMGALPATAGSMSLAGSPYAPKHPADAVHAGVGLIPEDRKHQGLLLDASVRWNISLASLPRIAKRGYLRPRAEKAFTDEVRQSVKVRCATQEQPIGTLSGGNQQRAIFGRWFATRPKLLLLDEPTRGVDVGAKAEIYHLIETFAAQGMAVVIASSELEELMRLTHRTVVLAGGRVAATLERREYSKNALMTATNDIPGGVSA</sequence>
<evidence type="ECO:0000256" key="5">
    <source>
        <dbReference type="ARBA" id="ARBA00022741"/>
    </source>
</evidence>
<comment type="caution">
    <text evidence="10">The sequence shown here is derived from an EMBL/GenBank/DDBJ whole genome shotgun (WGS) entry which is preliminary data.</text>
</comment>
<gene>
    <name evidence="10" type="primary">rbsA</name>
    <name evidence="10" type="ORF">GCM10017774_29030</name>
</gene>
<dbReference type="Gene3D" id="3.40.50.300">
    <property type="entry name" value="P-loop containing nucleotide triphosphate hydrolases"/>
    <property type="match status" value="2"/>
</dbReference>
<reference evidence="11" key="1">
    <citation type="journal article" date="2019" name="Int. J. Syst. Evol. Microbiol.">
        <title>The Global Catalogue of Microorganisms (GCM) 10K type strain sequencing project: providing services to taxonomists for standard genome sequencing and annotation.</title>
        <authorList>
            <consortium name="The Broad Institute Genomics Platform"/>
            <consortium name="The Broad Institute Genome Sequencing Center for Infectious Disease"/>
            <person name="Wu L."/>
            <person name="Ma J."/>
        </authorList>
    </citation>
    <scope>NUCLEOTIDE SEQUENCE [LARGE SCALE GENOMIC DNA]</scope>
    <source>
        <strain evidence="11">CGMCC 4.7367</strain>
    </source>
</reference>
<dbReference type="EMBL" id="BNAR01000004">
    <property type="protein sequence ID" value="GHH38691.1"/>
    <property type="molecule type" value="Genomic_DNA"/>
</dbReference>
<dbReference type="Pfam" id="PF00005">
    <property type="entry name" value="ABC_tran"/>
    <property type="match status" value="2"/>
</dbReference>
<keyword evidence="1" id="KW-0813">Transport</keyword>
<evidence type="ECO:0000256" key="6">
    <source>
        <dbReference type="ARBA" id="ARBA00022840"/>
    </source>
</evidence>
<keyword evidence="3" id="KW-0762">Sugar transport</keyword>
<accession>A0ABQ3MFA4</accession>
<protein>
    <submittedName>
        <fullName evidence="10">Sugar ABC transporter</fullName>
    </submittedName>
</protein>
<name>A0ABQ3MFA4_9PSEU</name>
<dbReference type="PROSITE" id="PS00211">
    <property type="entry name" value="ABC_TRANSPORTER_1"/>
    <property type="match status" value="1"/>
</dbReference>
<keyword evidence="7" id="KW-1278">Translocase</keyword>
<evidence type="ECO:0000313" key="11">
    <source>
        <dbReference type="Proteomes" id="UP000605568"/>
    </source>
</evidence>
<dbReference type="Proteomes" id="UP000605568">
    <property type="component" value="Unassembled WGS sequence"/>
</dbReference>
<keyword evidence="11" id="KW-1185">Reference proteome</keyword>
<keyword evidence="6" id="KW-0067">ATP-binding</keyword>
<evidence type="ECO:0000256" key="4">
    <source>
        <dbReference type="ARBA" id="ARBA00022737"/>
    </source>
</evidence>
<evidence type="ECO:0000256" key="1">
    <source>
        <dbReference type="ARBA" id="ARBA00022448"/>
    </source>
</evidence>
<keyword evidence="5" id="KW-0547">Nucleotide-binding</keyword>
<dbReference type="SUPFAM" id="SSF52540">
    <property type="entry name" value="P-loop containing nucleoside triphosphate hydrolases"/>
    <property type="match status" value="2"/>
</dbReference>
<dbReference type="RefSeq" id="WP_191298441.1">
    <property type="nucleotide sequence ID" value="NZ_BNAR01000004.1"/>
</dbReference>
<evidence type="ECO:0000259" key="9">
    <source>
        <dbReference type="PROSITE" id="PS50893"/>
    </source>
</evidence>
<dbReference type="PANTHER" id="PTHR43790">
    <property type="entry name" value="CARBOHYDRATE TRANSPORT ATP-BINDING PROTEIN MG119-RELATED"/>
    <property type="match status" value="1"/>
</dbReference>
<evidence type="ECO:0000256" key="8">
    <source>
        <dbReference type="ARBA" id="ARBA00023136"/>
    </source>
</evidence>